<dbReference type="SMART" id="SM00547">
    <property type="entry name" value="ZnF_RBZ"/>
    <property type="match status" value="2"/>
</dbReference>
<dbReference type="Gene3D" id="2.30.30.380">
    <property type="entry name" value="Zn-finger domain of Sec23/24"/>
    <property type="match status" value="1"/>
</dbReference>
<comment type="caution">
    <text evidence="6">The sequence shown here is derived from an EMBL/GenBank/DDBJ whole genome shotgun (WGS) entry which is preliminary data.</text>
</comment>
<dbReference type="InterPro" id="IPR036339">
    <property type="entry name" value="PUB-like_dom_sf"/>
</dbReference>
<dbReference type="Proteomes" id="UP001431783">
    <property type="component" value="Unassembled WGS sequence"/>
</dbReference>
<evidence type="ECO:0000313" key="7">
    <source>
        <dbReference type="Proteomes" id="UP001431783"/>
    </source>
</evidence>
<dbReference type="PANTHER" id="PTHR15326">
    <property type="entry name" value="SPERMATOGENESIS-ASSOCIATED PROTEIN 2/TAMOZHENNIC"/>
    <property type="match status" value="1"/>
</dbReference>
<dbReference type="PROSITE" id="PS01358">
    <property type="entry name" value="ZF_RANBP2_1"/>
    <property type="match status" value="1"/>
</dbReference>
<dbReference type="CDD" id="cd09212">
    <property type="entry name" value="PUB"/>
    <property type="match status" value="1"/>
</dbReference>
<evidence type="ECO:0000256" key="2">
    <source>
        <dbReference type="ARBA" id="ARBA00022771"/>
    </source>
</evidence>
<name>A0AAW1UBS9_9CUCU</name>
<evidence type="ECO:0000256" key="1">
    <source>
        <dbReference type="ARBA" id="ARBA00022723"/>
    </source>
</evidence>
<accession>A0AAW1UBS9</accession>
<feature type="domain" description="RanBP2-type" evidence="5">
    <location>
        <begin position="526"/>
        <end position="557"/>
    </location>
</feature>
<dbReference type="SUPFAM" id="SSF143503">
    <property type="entry name" value="PUG domain-like"/>
    <property type="match status" value="1"/>
</dbReference>
<organism evidence="6 7">
    <name type="scientific">Henosepilachna vigintioctopunctata</name>
    <dbReference type="NCBI Taxonomy" id="420089"/>
    <lineage>
        <taxon>Eukaryota</taxon>
        <taxon>Metazoa</taxon>
        <taxon>Ecdysozoa</taxon>
        <taxon>Arthropoda</taxon>
        <taxon>Hexapoda</taxon>
        <taxon>Insecta</taxon>
        <taxon>Pterygota</taxon>
        <taxon>Neoptera</taxon>
        <taxon>Endopterygota</taxon>
        <taxon>Coleoptera</taxon>
        <taxon>Polyphaga</taxon>
        <taxon>Cucujiformia</taxon>
        <taxon>Coccinelloidea</taxon>
        <taxon>Coccinellidae</taxon>
        <taxon>Epilachninae</taxon>
        <taxon>Epilachnini</taxon>
        <taxon>Henosepilachna</taxon>
    </lineage>
</organism>
<dbReference type="InterPro" id="IPR048839">
    <property type="entry name" value="SPATA2_PUB-like"/>
</dbReference>
<keyword evidence="7" id="KW-1185">Reference proteome</keyword>
<gene>
    <name evidence="6" type="ORF">WA026_011718</name>
</gene>
<evidence type="ECO:0000256" key="3">
    <source>
        <dbReference type="ARBA" id="ARBA00022833"/>
    </source>
</evidence>
<protein>
    <recommendedName>
        <fullName evidence="5">RanBP2-type domain-containing protein</fullName>
    </recommendedName>
</protein>
<dbReference type="GO" id="GO:0008270">
    <property type="term" value="F:zinc ion binding"/>
    <property type="evidence" value="ECO:0007669"/>
    <property type="project" value="UniProtKB-KW"/>
</dbReference>
<dbReference type="InterPro" id="IPR036443">
    <property type="entry name" value="Znf_RanBP2_sf"/>
</dbReference>
<dbReference type="Gene3D" id="1.20.58.2190">
    <property type="match status" value="1"/>
</dbReference>
<dbReference type="GO" id="GO:0005737">
    <property type="term" value="C:cytoplasm"/>
    <property type="evidence" value="ECO:0007669"/>
    <property type="project" value="TreeGrafter"/>
</dbReference>
<dbReference type="AlphaFoldDB" id="A0AAW1UBS9"/>
<dbReference type="PROSITE" id="PS50199">
    <property type="entry name" value="ZF_RANBP2_2"/>
    <property type="match status" value="1"/>
</dbReference>
<keyword evidence="1" id="KW-0479">Metal-binding</keyword>
<dbReference type="PANTHER" id="PTHR15326:SF2">
    <property type="entry name" value="PROTEIN TAMOZHENNIC"/>
    <property type="match status" value="1"/>
</dbReference>
<dbReference type="SUPFAM" id="SSF90209">
    <property type="entry name" value="Ran binding protein zinc finger-like"/>
    <property type="match status" value="1"/>
</dbReference>
<keyword evidence="3" id="KW-0862">Zinc</keyword>
<reference evidence="6 7" key="1">
    <citation type="submission" date="2023-03" db="EMBL/GenBank/DDBJ databases">
        <title>Genome insight into feeding habits of ladybird beetles.</title>
        <authorList>
            <person name="Li H.-S."/>
            <person name="Huang Y.-H."/>
            <person name="Pang H."/>
        </authorList>
    </citation>
    <scope>NUCLEOTIDE SEQUENCE [LARGE SCALE GENOMIC DNA]</scope>
    <source>
        <strain evidence="6">SYSU_2023b</strain>
        <tissue evidence="6">Whole body</tissue>
    </source>
</reference>
<evidence type="ECO:0000256" key="4">
    <source>
        <dbReference type="PROSITE-ProRule" id="PRU00322"/>
    </source>
</evidence>
<keyword evidence="2 4" id="KW-0863">Zinc-finger</keyword>
<sequence>MVIMDNYYLQDRLPELWTLIDKLHMQYLAFEESPEKIEKRSELEDVIREYLCMASHDQKFSLPVTYDVLFRSAHAKPDFSAYKALTGFNALQLYAGNLVSQPWRKEYKQIRKYSGFFKHHVESNLVNAELFLEAMGYRPVGLSTLILDGPIGPDKVISVSKDCLIAYVECQIMKTIWEEMANSNMNMSWLEILNFRQNHLCSPEQSIKSLKYQYQQKHFQQQVHMASQGNLSLHRAPSGFSNNSFSPPTAHESMSSSLLPPYLYGSSTCCQSTCQTYAQMQSPHPSAMSYSSHIMKPQFNSNGYYYSNGLPSQATNYNSTIPIAQLIEVESQNGYDVTDRPSNSRRPQMNTEMYANYNEEDLMTQENRVSDKNDTPFENWDYVYKTLKTQGYNKDLGERGDVLSLGIESKTKQDYKNTEKKKKDKDLKKTKVSNLETSINTLTITNKTKTNSSDKVIKPKKSLDTKSQIEVSPASSYDNLISGDKKQSVKTTHLTLPKAKTSNLDKGAFSKQTSKMTKKEEKNKLKSECHSWQCKVCTYLNSNSNNICEMCSKSKSNVEDEVEVGGPECEQCTLVNPKDAKKCQACNQSLENSPTRV</sequence>
<evidence type="ECO:0000313" key="6">
    <source>
        <dbReference type="EMBL" id="KAK9880474.1"/>
    </source>
</evidence>
<dbReference type="Pfam" id="PF21388">
    <property type="entry name" value="SPATA2_PUB-like"/>
    <property type="match status" value="1"/>
</dbReference>
<evidence type="ECO:0000259" key="5">
    <source>
        <dbReference type="PROSITE" id="PS50199"/>
    </source>
</evidence>
<dbReference type="InterPro" id="IPR001876">
    <property type="entry name" value="Znf_RanBP2"/>
</dbReference>
<proteinExistence type="predicted"/>
<dbReference type="EMBL" id="JARQZJ010000065">
    <property type="protein sequence ID" value="KAK9880474.1"/>
    <property type="molecule type" value="Genomic_DNA"/>
</dbReference>